<keyword evidence="4 9" id="KW-0812">Transmembrane</keyword>
<comment type="subcellular location">
    <subcellularLocation>
        <location evidence="9">Cell membrane</location>
        <topology evidence="9">Single-pass membrane protein</topology>
    </subcellularLocation>
    <subcellularLocation>
        <location evidence="1">Membrane</location>
    </subcellularLocation>
</comment>
<keyword evidence="11" id="KW-1185">Reference proteome</keyword>
<dbReference type="RefSeq" id="WP_078666691.1">
    <property type="nucleotide sequence ID" value="NZ_FUXM01000068.1"/>
</dbReference>
<evidence type="ECO:0000256" key="2">
    <source>
        <dbReference type="ARBA" id="ARBA00022448"/>
    </source>
</evidence>
<evidence type="ECO:0000256" key="6">
    <source>
        <dbReference type="ARBA" id="ARBA00022989"/>
    </source>
</evidence>
<gene>
    <name evidence="9" type="primary">secE</name>
    <name evidence="10" type="ORF">SAMN02745885_02763</name>
</gene>
<dbReference type="Pfam" id="PF00584">
    <property type="entry name" value="SecE"/>
    <property type="match status" value="1"/>
</dbReference>
<keyword evidence="5 9" id="KW-0653">Protein transport</keyword>
<dbReference type="GO" id="GO:0065002">
    <property type="term" value="P:intracellular protein transmembrane transport"/>
    <property type="evidence" value="ECO:0007669"/>
    <property type="project" value="UniProtKB-UniRule"/>
</dbReference>
<keyword evidence="3 9" id="KW-1003">Cell membrane</keyword>
<dbReference type="PRINTS" id="PR01650">
    <property type="entry name" value="SECETRNLCASE"/>
</dbReference>
<evidence type="ECO:0000256" key="5">
    <source>
        <dbReference type="ARBA" id="ARBA00022927"/>
    </source>
</evidence>
<dbReference type="GO" id="GO:0009306">
    <property type="term" value="P:protein secretion"/>
    <property type="evidence" value="ECO:0007669"/>
    <property type="project" value="UniProtKB-UniRule"/>
</dbReference>
<evidence type="ECO:0000256" key="7">
    <source>
        <dbReference type="ARBA" id="ARBA00023010"/>
    </source>
</evidence>
<dbReference type="PANTHER" id="PTHR33910">
    <property type="entry name" value="PROTEIN TRANSLOCASE SUBUNIT SECE"/>
    <property type="match status" value="1"/>
</dbReference>
<keyword evidence="7 9" id="KW-0811">Translocation</keyword>
<evidence type="ECO:0000313" key="11">
    <source>
        <dbReference type="Proteomes" id="UP000189933"/>
    </source>
</evidence>
<reference evidence="11" key="1">
    <citation type="submission" date="2017-02" db="EMBL/GenBank/DDBJ databases">
        <authorList>
            <person name="Varghese N."/>
            <person name="Submissions S."/>
        </authorList>
    </citation>
    <scope>NUCLEOTIDE SEQUENCE [LARGE SCALE GENOMIC DNA]</scope>
    <source>
        <strain evidence="11">DSM 16521</strain>
    </source>
</reference>
<keyword evidence="8 9" id="KW-0472">Membrane</keyword>
<dbReference type="Gene3D" id="1.20.5.1030">
    <property type="entry name" value="Preprotein translocase secy subunit"/>
    <property type="match status" value="1"/>
</dbReference>
<comment type="subunit">
    <text evidence="9">Component of the Sec protein translocase complex. Heterotrimer consisting of SecY, SecE and SecG subunits. The heterotrimers can form oligomers, although 1 heterotrimer is thought to be able to translocate proteins. Interacts with the ribosome. Interacts with SecDF, and other proteins may be involved. Interacts with SecA.</text>
</comment>
<dbReference type="PANTHER" id="PTHR33910:SF1">
    <property type="entry name" value="PROTEIN TRANSLOCASE SUBUNIT SECE"/>
    <property type="match status" value="1"/>
</dbReference>
<evidence type="ECO:0000256" key="1">
    <source>
        <dbReference type="ARBA" id="ARBA00004370"/>
    </source>
</evidence>
<dbReference type="PROSITE" id="PS01067">
    <property type="entry name" value="SECE_SEC61G"/>
    <property type="match status" value="1"/>
</dbReference>
<dbReference type="EMBL" id="FUXM01000068">
    <property type="protein sequence ID" value="SKA29258.1"/>
    <property type="molecule type" value="Genomic_DNA"/>
</dbReference>
<organism evidence="10 11">
    <name type="scientific">Carboxydocella sporoproducens DSM 16521</name>
    <dbReference type="NCBI Taxonomy" id="1121270"/>
    <lineage>
        <taxon>Bacteria</taxon>
        <taxon>Bacillati</taxon>
        <taxon>Bacillota</taxon>
        <taxon>Clostridia</taxon>
        <taxon>Eubacteriales</taxon>
        <taxon>Clostridiales Family XVI. Incertae Sedis</taxon>
        <taxon>Carboxydocella</taxon>
    </lineage>
</organism>
<accession>A0A1T4SMX5</accession>
<dbReference type="NCBIfam" id="TIGR00964">
    <property type="entry name" value="secE_bact"/>
    <property type="match status" value="1"/>
</dbReference>
<dbReference type="AlphaFoldDB" id="A0A1T4SMX5"/>
<dbReference type="InterPro" id="IPR001901">
    <property type="entry name" value="Translocase_SecE/Sec61-g"/>
</dbReference>
<comment type="function">
    <text evidence="9">Essential subunit of the Sec protein translocation channel SecYEG. Clamps together the 2 halves of SecY. May contact the channel plug during translocation.</text>
</comment>
<dbReference type="GO" id="GO:0006605">
    <property type="term" value="P:protein targeting"/>
    <property type="evidence" value="ECO:0007669"/>
    <property type="project" value="UniProtKB-UniRule"/>
</dbReference>
<feature type="transmembrane region" description="Helical" evidence="9">
    <location>
        <begin position="46"/>
        <end position="67"/>
    </location>
</feature>
<comment type="similarity">
    <text evidence="9">Belongs to the SecE/SEC61-gamma family.</text>
</comment>
<sequence>MVNKETTKKEGAKKAEKNKAWSELVNFLSGTKAELRKVNWPDRKQVLTYTGVVLTAVAIMAVLIWVIDLGLGRLLTLIVER</sequence>
<dbReference type="GO" id="GO:0005886">
    <property type="term" value="C:plasma membrane"/>
    <property type="evidence" value="ECO:0007669"/>
    <property type="project" value="UniProtKB-SubCell"/>
</dbReference>
<evidence type="ECO:0000313" key="10">
    <source>
        <dbReference type="EMBL" id="SKA29258.1"/>
    </source>
</evidence>
<dbReference type="InterPro" id="IPR005807">
    <property type="entry name" value="SecE_bac"/>
</dbReference>
<evidence type="ECO:0000256" key="3">
    <source>
        <dbReference type="ARBA" id="ARBA00022475"/>
    </source>
</evidence>
<protein>
    <recommendedName>
        <fullName evidence="9">Protein translocase subunit SecE</fullName>
    </recommendedName>
</protein>
<evidence type="ECO:0000256" key="4">
    <source>
        <dbReference type="ARBA" id="ARBA00022692"/>
    </source>
</evidence>
<dbReference type="HAMAP" id="MF_00422">
    <property type="entry name" value="SecE"/>
    <property type="match status" value="1"/>
</dbReference>
<keyword evidence="2 9" id="KW-0813">Transport</keyword>
<evidence type="ECO:0000256" key="8">
    <source>
        <dbReference type="ARBA" id="ARBA00023136"/>
    </source>
</evidence>
<name>A0A1T4SMX5_9FIRM</name>
<dbReference type="OrthoDB" id="9799073at2"/>
<dbReference type="InterPro" id="IPR038379">
    <property type="entry name" value="SecE_sf"/>
</dbReference>
<dbReference type="GO" id="GO:0043952">
    <property type="term" value="P:protein transport by the Sec complex"/>
    <property type="evidence" value="ECO:0007669"/>
    <property type="project" value="UniProtKB-UniRule"/>
</dbReference>
<keyword evidence="6 9" id="KW-1133">Transmembrane helix</keyword>
<proteinExistence type="inferred from homology"/>
<evidence type="ECO:0000256" key="9">
    <source>
        <dbReference type="HAMAP-Rule" id="MF_00422"/>
    </source>
</evidence>
<dbReference type="Proteomes" id="UP000189933">
    <property type="component" value="Unassembled WGS sequence"/>
</dbReference>
<dbReference type="GO" id="GO:0008320">
    <property type="term" value="F:protein transmembrane transporter activity"/>
    <property type="evidence" value="ECO:0007669"/>
    <property type="project" value="UniProtKB-UniRule"/>
</dbReference>